<dbReference type="EMBL" id="CP001744">
    <property type="protein sequence ID" value="ADG67062.1"/>
    <property type="molecule type" value="Genomic_DNA"/>
</dbReference>
<dbReference type="HOGENOM" id="CLU_1625543_0_0_0"/>
<keyword evidence="3" id="KW-1185">Reference proteome</keyword>
<name>D5SUL0_PLAL2</name>
<evidence type="ECO:0000313" key="3">
    <source>
        <dbReference type="Proteomes" id="UP000002220"/>
    </source>
</evidence>
<feature type="region of interest" description="Disordered" evidence="1">
    <location>
        <begin position="140"/>
        <end position="163"/>
    </location>
</feature>
<feature type="compositionally biased region" description="Polar residues" evidence="1">
    <location>
        <begin position="148"/>
        <end position="163"/>
    </location>
</feature>
<protein>
    <submittedName>
        <fullName evidence="2">Uncharacterized protein</fullName>
    </submittedName>
</protein>
<organism evidence="2 3">
    <name type="scientific">Planctopirus limnophila (strain ATCC 43296 / DSM 3776 / IFAM 1008 / Mu 290)</name>
    <name type="common">Planctomyces limnophilus</name>
    <dbReference type="NCBI Taxonomy" id="521674"/>
    <lineage>
        <taxon>Bacteria</taxon>
        <taxon>Pseudomonadati</taxon>
        <taxon>Planctomycetota</taxon>
        <taxon>Planctomycetia</taxon>
        <taxon>Planctomycetales</taxon>
        <taxon>Planctomycetaceae</taxon>
        <taxon>Planctopirus</taxon>
    </lineage>
</organism>
<evidence type="ECO:0000313" key="2">
    <source>
        <dbReference type="EMBL" id="ADG67062.1"/>
    </source>
</evidence>
<proteinExistence type="predicted"/>
<gene>
    <name evidence="2" type="ordered locus">Plim_1228</name>
</gene>
<accession>D5SUL0</accession>
<dbReference type="KEGG" id="plm:Plim_1228"/>
<dbReference type="AlphaFoldDB" id="D5SUL0"/>
<sequence length="163" mass="18152">MHLHFQTERETSVFQVGSTSQNEPMFKHSSHLGFPGCSQKVSRTSSLCTLPAMLLMLVGTASTALANETSLEEPGWLPVVVATGPLRTQIDATPIELRPYRPLHFYGNTIRRVYYRGTPMPRVGEMAALPFRTIGVGSRTRREEFATGQLTSNRRQTSGSRKK</sequence>
<evidence type="ECO:0000256" key="1">
    <source>
        <dbReference type="SAM" id="MobiDB-lite"/>
    </source>
</evidence>
<reference evidence="2 3" key="1">
    <citation type="journal article" date="2010" name="Stand. Genomic Sci.">
        <title>Complete genome sequence of Planctomyces limnophilus type strain (Mu 290).</title>
        <authorList>
            <person name="Labutti K."/>
            <person name="Sikorski J."/>
            <person name="Schneider S."/>
            <person name="Nolan M."/>
            <person name="Lucas S."/>
            <person name="Glavina Del Rio T."/>
            <person name="Tice H."/>
            <person name="Cheng J.F."/>
            <person name="Goodwin L."/>
            <person name="Pitluck S."/>
            <person name="Liolios K."/>
            <person name="Ivanova N."/>
            <person name="Mavromatis K."/>
            <person name="Mikhailova N."/>
            <person name="Pati A."/>
            <person name="Chen A."/>
            <person name="Palaniappan K."/>
            <person name="Land M."/>
            <person name="Hauser L."/>
            <person name="Chang Y.J."/>
            <person name="Jeffries C.D."/>
            <person name="Tindall B.J."/>
            <person name="Rohde M."/>
            <person name="Goker M."/>
            <person name="Woyke T."/>
            <person name="Bristow J."/>
            <person name="Eisen J.A."/>
            <person name="Markowitz V."/>
            <person name="Hugenholtz P."/>
            <person name="Kyrpides N.C."/>
            <person name="Klenk H.P."/>
            <person name="Lapidus A."/>
        </authorList>
    </citation>
    <scope>NUCLEOTIDE SEQUENCE [LARGE SCALE GENOMIC DNA]</scope>
    <source>
        <strain evidence="3">ATCC 43296 / DSM 3776 / IFAM 1008 / 290</strain>
    </source>
</reference>
<dbReference type="Proteomes" id="UP000002220">
    <property type="component" value="Chromosome"/>
</dbReference>